<dbReference type="Proteomes" id="UP001301769">
    <property type="component" value="Unassembled WGS sequence"/>
</dbReference>
<dbReference type="SUPFAM" id="SSF51445">
    <property type="entry name" value="(Trans)glycosidases"/>
    <property type="match status" value="1"/>
</dbReference>
<feature type="chain" id="PRO_5042882394" evidence="1">
    <location>
        <begin position="19"/>
        <end position="345"/>
    </location>
</feature>
<protein>
    <submittedName>
        <fullName evidence="2">Glycoside hydrolase family 17 protein</fullName>
    </submittedName>
</protein>
<proteinExistence type="predicted"/>
<evidence type="ECO:0000256" key="1">
    <source>
        <dbReference type="SAM" id="SignalP"/>
    </source>
</evidence>
<gene>
    <name evidence="2" type="ORF">QBC37DRAFT_326589</name>
</gene>
<organism evidence="2 3">
    <name type="scientific">Rhypophila decipiens</name>
    <dbReference type="NCBI Taxonomy" id="261697"/>
    <lineage>
        <taxon>Eukaryota</taxon>
        <taxon>Fungi</taxon>
        <taxon>Dikarya</taxon>
        <taxon>Ascomycota</taxon>
        <taxon>Pezizomycotina</taxon>
        <taxon>Sordariomycetes</taxon>
        <taxon>Sordariomycetidae</taxon>
        <taxon>Sordariales</taxon>
        <taxon>Naviculisporaceae</taxon>
        <taxon>Rhypophila</taxon>
    </lineage>
</organism>
<dbReference type="EMBL" id="MU858267">
    <property type="protein sequence ID" value="KAK4207920.1"/>
    <property type="molecule type" value="Genomic_DNA"/>
</dbReference>
<sequence>MRLVIATIVAAAATLATAKKPHCFPYGTATLPKDLSKPNVQLKDWWCPKSMAYGFQGFSYPMAYYDCAAPQNGFEYMRDDFARMKRDFGASIVRMYYPVCMNESVFENAIRAGVATDMAVIFQVWTNFGVGNDWQQSQQAIYNVLSSDTFGPLAPYVVHSADFGSEPVGDWMDGGGDQLVADLGKFRAVMNAHGIPAGISEDWDRPGRMSGENGTGLGPVGAGVRANSDYVHAHIMPYYLSSNPTVAQAWPYISDQIAWLARNVRLPTMITESQWAWAPHPWHSGASDVGVAQYTHYWKKFDDECHFFKRYKVGWFIHTWLGEATFDMVYGNGSYVIPNWRPRKC</sequence>
<feature type="signal peptide" evidence="1">
    <location>
        <begin position="1"/>
        <end position="18"/>
    </location>
</feature>
<accession>A0AAN6XYH3</accession>
<evidence type="ECO:0000313" key="3">
    <source>
        <dbReference type="Proteomes" id="UP001301769"/>
    </source>
</evidence>
<keyword evidence="3" id="KW-1185">Reference proteome</keyword>
<reference evidence="2" key="1">
    <citation type="journal article" date="2023" name="Mol. Phylogenet. Evol.">
        <title>Genome-scale phylogeny and comparative genomics of the fungal order Sordariales.</title>
        <authorList>
            <person name="Hensen N."/>
            <person name="Bonometti L."/>
            <person name="Westerberg I."/>
            <person name="Brannstrom I.O."/>
            <person name="Guillou S."/>
            <person name="Cros-Aarteil S."/>
            <person name="Calhoun S."/>
            <person name="Haridas S."/>
            <person name="Kuo A."/>
            <person name="Mondo S."/>
            <person name="Pangilinan J."/>
            <person name="Riley R."/>
            <person name="LaButti K."/>
            <person name="Andreopoulos B."/>
            <person name="Lipzen A."/>
            <person name="Chen C."/>
            <person name="Yan M."/>
            <person name="Daum C."/>
            <person name="Ng V."/>
            <person name="Clum A."/>
            <person name="Steindorff A."/>
            <person name="Ohm R.A."/>
            <person name="Martin F."/>
            <person name="Silar P."/>
            <person name="Natvig D.O."/>
            <person name="Lalanne C."/>
            <person name="Gautier V."/>
            <person name="Ament-Velasquez S.L."/>
            <person name="Kruys A."/>
            <person name="Hutchinson M.I."/>
            <person name="Powell A.J."/>
            <person name="Barry K."/>
            <person name="Miller A.N."/>
            <person name="Grigoriev I.V."/>
            <person name="Debuchy R."/>
            <person name="Gladieux P."/>
            <person name="Hiltunen Thoren M."/>
            <person name="Johannesson H."/>
        </authorList>
    </citation>
    <scope>NUCLEOTIDE SEQUENCE</scope>
    <source>
        <strain evidence="2">PSN293</strain>
    </source>
</reference>
<evidence type="ECO:0000313" key="2">
    <source>
        <dbReference type="EMBL" id="KAK4207920.1"/>
    </source>
</evidence>
<keyword evidence="2" id="KW-0378">Hydrolase</keyword>
<name>A0AAN6XYH3_9PEZI</name>
<dbReference type="InterPro" id="IPR017853">
    <property type="entry name" value="GH"/>
</dbReference>
<reference evidence="2" key="2">
    <citation type="submission" date="2023-05" db="EMBL/GenBank/DDBJ databases">
        <authorList>
            <consortium name="Lawrence Berkeley National Laboratory"/>
            <person name="Steindorff A."/>
            <person name="Hensen N."/>
            <person name="Bonometti L."/>
            <person name="Westerberg I."/>
            <person name="Brannstrom I.O."/>
            <person name="Guillou S."/>
            <person name="Cros-Aarteil S."/>
            <person name="Calhoun S."/>
            <person name="Haridas S."/>
            <person name="Kuo A."/>
            <person name="Mondo S."/>
            <person name="Pangilinan J."/>
            <person name="Riley R."/>
            <person name="Labutti K."/>
            <person name="Andreopoulos B."/>
            <person name="Lipzen A."/>
            <person name="Chen C."/>
            <person name="Yanf M."/>
            <person name="Daum C."/>
            <person name="Ng V."/>
            <person name="Clum A."/>
            <person name="Ohm R."/>
            <person name="Martin F."/>
            <person name="Silar P."/>
            <person name="Natvig D."/>
            <person name="Lalanne C."/>
            <person name="Gautier V."/>
            <person name="Ament-Velasquez S.L."/>
            <person name="Kruys A."/>
            <person name="Hutchinson M.I."/>
            <person name="Powell A.J."/>
            <person name="Barry K."/>
            <person name="Miller A.N."/>
            <person name="Grigoriev I.V."/>
            <person name="Debuchy R."/>
            <person name="Gladieux P."/>
            <person name="Thoren M.H."/>
            <person name="Johannesson H."/>
        </authorList>
    </citation>
    <scope>NUCLEOTIDE SEQUENCE</scope>
    <source>
        <strain evidence="2">PSN293</strain>
    </source>
</reference>
<comment type="caution">
    <text evidence="2">The sequence shown here is derived from an EMBL/GenBank/DDBJ whole genome shotgun (WGS) entry which is preliminary data.</text>
</comment>
<dbReference type="AlphaFoldDB" id="A0AAN6XYH3"/>
<dbReference type="GO" id="GO:0016787">
    <property type="term" value="F:hydrolase activity"/>
    <property type="evidence" value="ECO:0007669"/>
    <property type="project" value="UniProtKB-KW"/>
</dbReference>
<keyword evidence="1" id="KW-0732">Signal</keyword>